<keyword evidence="2" id="KW-0012">Acyltransferase</keyword>
<dbReference type="InterPro" id="IPR050832">
    <property type="entry name" value="Bact_Acetyltransf"/>
</dbReference>
<evidence type="ECO:0000313" key="4">
    <source>
        <dbReference type="EMBL" id="SFQ25984.1"/>
    </source>
</evidence>
<dbReference type="InterPro" id="IPR000182">
    <property type="entry name" value="GNAT_dom"/>
</dbReference>
<dbReference type="PANTHER" id="PTHR43877:SF2">
    <property type="entry name" value="AMINOALKYLPHOSPHONATE N-ACETYLTRANSFERASE-RELATED"/>
    <property type="match status" value="1"/>
</dbReference>
<dbReference type="EMBL" id="FOXV01000003">
    <property type="protein sequence ID" value="SFQ25984.1"/>
    <property type="molecule type" value="Genomic_DNA"/>
</dbReference>
<dbReference type="AlphaFoldDB" id="A0A1I5X234"/>
<dbReference type="GO" id="GO:0016747">
    <property type="term" value="F:acyltransferase activity, transferring groups other than amino-acyl groups"/>
    <property type="evidence" value="ECO:0007669"/>
    <property type="project" value="InterPro"/>
</dbReference>
<evidence type="ECO:0000313" key="5">
    <source>
        <dbReference type="Proteomes" id="UP000243106"/>
    </source>
</evidence>
<organism evidence="4 5">
    <name type="scientific">Roseivivax halotolerans</name>
    <dbReference type="NCBI Taxonomy" id="93684"/>
    <lineage>
        <taxon>Bacteria</taxon>
        <taxon>Pseudomonadati</taxon>
        <taxon>Pseudomonadota</taxon>
        <taxon>Alphaproteobacteria</taxon>
        <taxon>Rhodobacterales</taxon>
        <taxon>Roseobacteraceae</taxon>
        <taxon>Roseivivax</taxon>
    </lineage>
</organism>
<dbReference type="PANTHER" id="PTHR43877">
    <property type="entry name" value="AMINOALKYLPHOSPHONATE N-ACETYLTRANSFERASE-RELATED-RELATED"/>
    <property type="match status" value="1"/>
</dbReference>
<accession>A0A1I5X234</accession>
<dbReference type="Pfam" id="PF00583">
    <property type="entry name" value="Acetyltransf_1"/>
    <property type="match status" value="1"/>
</dbReference>
<dbReference type="InterPro" id="IPR016181">
    <property type="entry name" value="Acyl_CoA_acyltransferase"/>
</dbReference>
<dbReference type="CDD" id="cd04301">
    <property type="entry name" value="NAT_SF"/>
    <property type="match status" value="1"/>
</dbReference>
<dbReference type="Proteomes" id="UP000243106">
    <property type="component" value="Unassembled WGS sequence"/>
</dbReference>
<evidence type="ECO:0000256" key="1">
    <source>
        <dbReference type="ARBA" id="ARBA00022679"/>
    </source>
</evidence>
<dbReference type="RefSeq" id="WP_175497495.1">
    <property type="nucleotide sequence ID" value="NZ_FOXV01000003.1"/>
</dbReference>
<keyword evidence="1" id="KW-0808">Transferase</keyword>
<keyword evidence="5" id="KW-1185">Reference proteome</keyword>
<evidence type="ECO:0000259" key="3">
    <source>
        <dbReference type="PROSITE" id="PS51186"/>
    </source>
</evidence>
<proteinExistence type="predicted"/>
<dbReference type="STRING" id="93684.SAMN05421853_10391"/>
<dbReference type="Gene3D" id="3.40.630.30">
    <property type="match status" value="1"/>
</dbReference>
<feature type="domain" description="N-acetyltransferase" evidence="3">
    <location>
        <begin position="2"/>
        <end position="147"/>
    </location>
</feature>
<dbReference type="PROSITE" id="PS51186">
    <property type="entry name" value="GNAT"/>
    <property type="match status" value="1"/>
</dbReference>
<evidence type="ECO:0000256" key="2">
    <source>
        <dbReference type="ARBA" id="ARBA00023315"/>
    </source>
</evidence>
<dbReference type="SUPFAM" id="SSF55729">
    <property type="entry name" value="Acyl-CoA N-acyltransferases (Nat)"/>
    <property type="match status" value="1"/>
</dbReference>
<sequence>MARLRSARIKDLDRLEKIVRAAFAPYAEIIGKRPAPMDAEYATAIRAGRVILAEKAEITGVAILEIRGREIWLDTLAVLPGVQGSGTGTRLVAAAEDWARQNGARELKLYTNAAMTRNLTYYPRLGFEETHRAKMDGFDRVFFTKKL</sequence>
<gene>
    <name evidence="4" type="ORF">SAMN05421853_10391</name>
</gene>
<protein>
    <submittedName>
        <fullName evidence="4">N-acetylglutamate synthase, GNAT family</fullName>
    </submittedName>
</protein>
<name>A0A1I5X234_9RHOB</name>
<reference evidence="5" key="1">
    <citation type="submission" date="2016-10" db="EMBL/GenBank/DDBJ databases">
        <authorList>
            <person name="Varghese N."/>
            <person name="Submissions S."/>
        </authorList>
    </citation>
    <scope>NUCLEOTIDE SEQUENCE [LARGE SCALE GENOMIC DNA]</scope>
    <source>
        <strain evidence="5">JCM 10271</strain>
    </source>
</reference>